<dbReference type="InterPro" id="IPR037217">
    <property type="entry name" value="Trp/Indoleamine_2_3_dOase-like"/>
</dbReference>
<dbReference type="Proteomes" id="UP001369086">
    <property type="component" value="Unassembled WGS sequence"/>
</dbReference>
<evidence type="ECO:0000256" key="1">
    <source>
        <dbReference type="ARBA" id="ARBA00007119"/>
    </source>
</evidence>
<keyword evidence="2" id="KW-0479">Metal-binding</keyword>
<dbReference type="PANTHER" id="PTHR28657:SF2">
    <property type="entry name" value="INDOLEAMINE 2,3-DIOXYGENASE 1"/>
    <property type="match status" value="1"/>
</dbReference>
<protein>
    <submittedName>
        <fullName evidence="5">Indoleamine 2,3-dioxygenase 2-like isoform X1</fullName>
    </submittedName>
</protein>
<dbReference type="PROSITE" id="PS00876">
    <property type="entry name" value="IDO_1"/>
    <property type="match status" value="1"/>
</dbReference>
<gene>
    <name evidence="5" type="ORF">HHUSO_G33617</name>
</gene>
<evidence type="ECO:0000256" key="2">
    <source>
        <dbReference type="ARBA" id="ARBA00022723"/>
    </source>
</evidence>
<reference evidence="5 6" key="1">
    <citation type="submission" date="2021-05" db="EMBL/GenBank/DDBJ databases">
        <authorList>
            <person name="Zahm M."/>
            <person name="Klopp C."/>
            <person name="Cabau C."/>
            <person name="Kuhl H."/>
            <person name="Suciu R."/>
            <person name="Ciorpac M."/>
            <person name="Holostenco D."/>
            <person name="Gessner J."/>
            <person name="Wuertz S."/>
            <person name="Hohne C."/>
            <person name="Stock M."/>
            <person name="Gislard M."/>
            <person name="Lluch J."/>
            <person name="Milhes M."/>
            <person name="Lampietro C."/>
            <person name="Lopez Roques C."/>
            <person name="Donnadieu C."/>
            <person name="Du K."/>
            <person name="Schartl M."/>
            <person name="Guiguen Y."/>
        </authorList>
    </citation>
    <scope>NUCLEOTIDE SEQUENCE [LARGE SCALE GENOMIC DNA]</scope>
    <source>
        <strain evidence="5">Hh-F2</strain>
        <tissue evidence="5">Blood</tissue>
    </source>
</reference>
<keyword evidence="6" id="KW-1185">Reference proteome</keyword>
<keyword evidence="3" id="KW-0408">Iron</keyword>
<dbReference type="SUPFAM" id="SSF140959">
    <property type="entry name" value="Indolic compounds 2,3-dioxygenase-like"/>
    <property type="match status" value="1"/>
</dbReference>
<accession>A0ABR0Y7K9</accession>
<dbReference type="Gene3D" id="1.20.58.480">
    <property type="match status" value="1"/>
</dbReference>
<evidence type="ECO:0000313" key="5">
    <source>
        <dbReference type="EMBL" id="KAK6468410.1"/>
    </source>
</evidence>
<comment type="caution">
    <text evidence="5">The sequence shown here is derived from an EMBL/GenBank/DDBJ whole genome shotgun (WGS) entry which is preliminary data.</text>
</comment>
<dbReference type="InterPro" id="IPR000898">
    <property type="entry name" value="Indolamine_dOase"/>
</dbReference>
<evidence type="ECO:0000256" key="4">
    <source>
        <dbReference type="ARBA" id="ARBA00023079"/>
    </source>
</evidence>
<proteinExistence type="inferred from homology"/>
<dbReference type="Pfam" id="PF01231">
    <property type="entry name" value="IDO"/>
    <property type="match status" value="1"/>
</dbReference>
<keyword evidence="4" id="KW-0823">Tryptophan catabolism</keyword>
<evidence type="ECO:0000256" key="3">
    <source>
        <dbReference type="ARBA" id="ARBA00023004"/>
    </source>
</evidence>
<sequence>MSAGYAGLVQDSPHTSNTYHRLTMRTLSSGGTAASLHFKHTMDKDLHRLVLTQGINLQEFCVSQEYGFVLSDPLTDLPEYYQPWMEIAKHVPSLIENRQIRSRVNEMPLLSTVHLQGHREQRLAHLALGFITMGYVWQEGVKHPSKALPRSLAVPYCEVSELLGLPPILVYADSVLANWKKKDPNGYVTSLNLDTIFTFPGGNCARGFFLVSLIVEIAAATGIKAIATALNSMSLYDTNSLHEALLDIAKSLNNMREAFKLMHGNVDPGDFYGQLRIFLHGWRDNPLLPEGMLYEGVWEEPKHYSGGSAAQSSAIQCFDEFLGIRHRFDYDAPYLYRMRDYMPPAHRALIQAIAAGPSARHHIIATGSAELCHAYNNCVTVLVELRNYHINTVVKYITIPVNKGKVTSGCIFQIHSSAVAERGTGGTDLMCFLKSVRDTTRRVLINDI</sequence>
<dbReference type="PANTHER" id="PTHR28657">
    <property type="entry name" value="INDOLEAMINE 2,3-DIOXYGENASE"/>
    <property type="match status" value="1"/>
</dbReference>
<comment type="similarity">
    <text evidence="1">Belongs to the indoleamine 2,3-dioxygenase family.</text>
</comment>
<name>A0ABR0Y7K9_HUSHU</name>
<dbReference type="EMBL" id="JAHFZB010000044">
    <property type="protein sequence ID" value="KAK6468410.1"/>
    <property type="molecule type" value="Genomic_DNA"/>
</dbReference>
<organism evidence="5 6">
    <name type="scientific">Huso huso</name>
    <name type="common">Beluga</name>
    <name type="synonym">Acipenser huso</name>
    <dbReference type="NCBI Taxonomy" id="61971"/>
    <lineage>
        <taxon>Eukaryota</taxon>
        <taxon>Metazoa</taxon>
        <taxon>Chordata</taxon>
        <taxon>Craniata</taxon>
        <taxon>Vertebrata</taxon>
        <taxon>Euteleostomi</taxon>
        <taxon>Actinopterygii</taxon>
        <taxon>Chondrostei</taxon>
        <taxon>Acipenseriformes</taxon>
        <taxon>Acipenseridae</taxon>
        <taxon>Huso</taxon>
    </lineage>
</organism>
<evidence type="ECO:0000313" key="6">
    <source>
        <dbReference type="Proteomes" id="UP001369086"/>
    </source>
</evidence>